<accession>A0A396HAM2</accession>
<organism evidence="11 12">
    <name type="scientific">Medicago truncatula</name>
    <name type="common">Barrel medic</name>
    <name type="synonym">Medicago tribuloides</name>
    <dbReference type="NCBI Taxonomy" id="3880"/>
    <lineage>
        <taxon>Eukaryota</taxon>
        <taxon>Viridiplantae</taxon>
        <taxon>Streptophyta</taxon>
        <taxon>Embryophyta</taxon>
        <taxon>Tracheophyta</taxon>
        <taxon>Spermatophyta</taxon>
        <taxon>Magnoliopsida</taxon>
        <taxon>eudicotyledons</taxon>
        <taxon>Gunneridae</taxon>
        <taxon>Pentapetalae</taxon>
        <taxon>rosids</taxon>
        <taxon>fabids</taxon>
        <taxon>Fabales</taxon>
        <taxon>Fabaceae</taxon>
        <taxon>Papilionoideae</taxon>
        <taxon>50 kb inversion clade</taxon>
        <taxon>NPAAA clade</taxon>
        <taxon>Hologalegina</taxon>
        <taxon>IRL clade</taxon>
        <taxon>Trifolieae</taxon>
        <taxon>Medicago</taxon>
    </lineage>
</organism>
<keyword evidence="3" id="KW-0812">Transmembrane</keyword>
<evidence type="ECO:0000256" key="8">
    <source>
        <dbReference type="ARBA" id="ARBA00023170"/>
    </source>
</evidence>
<comment type="subcellular location">
    <subcellularLocation>
        <location evidence="1">Membrane</location>
        <topology evidence="1">Single-pass type I membrane protein</topology>
    </subcellularLocation>
</comment>
<keyword evidence="5" id="KW-0677">Repeat</keyword>
<evidence type="ECO:0000256" key="3">
    <source>
        <dbReference type="ARBA" id="ARBA00022692"/>
    </source>
</evidence>
<keyword evidence="7" id="KW-0472">Membrane</keyword>
<keyword evidence="6" id="KW-1133">Transmembrane helix</keyword>
<dbReference type="InterPro" id="IPR013210">
    <property type="entry name" value="LRR_N_plant-typ"/>
</dbReference>
<dbReference type="EC" id="3.2.1.15" evidence="11"/>
<dbReference type="GO" id="GO:0004650">
    <property type="term" value="F:polygalacturonase activity"/>
    <property type="evidence" value="ECO:0007669"/>
    <property type="project" value="UniProtKB-EC"/>
</dbReference>
<dbReference type="Pfam" id="PF08263">
    <property type="entry name" value="LRRNT_2"/>
    <property type="match status" value="1"/>
</dbReference>
<evidence type="ECO:0000256" key="1">
    <source>
        <dbReference type="ARBA" id="ARBA00004479"/>
    </source>
</evidence>
<evidence type="ECO:0000313" key="12">
    <source>
        <dbReference type="Proteomes" id="UP000265566"/>
    </source>
</evidence>
<evidence type="ECO:0000259" key="10">
    <source>
        <dbReference type="Pfam" id="PF08263"/>
    </source>
</evidence>
<evidence type="ECO:0000256" key="2">
    <source>
        <dbReference type="ARBA" id="ARBA00022614"/>
    </source>
</evidence>
<evidence type="ECO:0000256" key="5">
    <source>
        <dbReference type="ARBA" id="ARBA00022737"/>
    </source>
</evidence>
<dbReference type="InterPro" id="IPR032675">
    <property type="entry name" value="LRR_dom_sf"/>
</dbReference>
<sequence length="64" mass="7374">MNKCVETERNALLKFRDVINLKYRDGISSWKGEECCKWKGISCDNFTHHVTSMELSFGFGGKLD</sequence>
<evidence type="ECO:0000256" key="7">
    <source>
        <dbReference type="ARBA" id="ARBA00023136"/>
    </source>
</evidence>
<evidence type="ECO:0000256" key="6">
    <source>
        <dbReference type="ARBA" id="ARBA00022989"/>
    </source>
</evidence>
<feature type="domain" description="Leucine-rich repeat-containing N-terminal plant-type" evidence="10">
    <location>
        <begin position="6"/>
        <end position="44"/>
    </location>
</feature>
<evidence type="ECO:0000313" key="11">
    <source>
        <dbReference type="EMBL" id="RHN50276.1"/>
    </source>
</evidence>
<gene>
    <name evidence="11" type="ORF">MtrunA17_Chr6g0455711</name>
</gene>
<evidence type="ECO:0000256" key="9">
    <source>
        <dbReference type="ARBA" id="ARBA00023180"/>
    </source>
</evidence>
<keyword evidence="9" id="KW-0325">Glycoprotein</keyword>
<dbReference type="Gene3D" id="3.80.10.10">
    <property type="entry name" value="Ribonuclease Inhibitor"/>
    <property type="match status" value="1"/>
</dbReference>
<name>A0A396HAM2_MEDTR</name>
<keyword evidence="11" id="KW-0378">Hydrolase</keyword>
<dbReference type="InterPro" id="IPR046956">
    <property type="entry name" value="RLP23-like"/>
</dbReference>
<comment type="caution">
    <text evidence="11">The sequence shown here is derived from an EMBL/GenBank/DDBJ whole genome shotgun (WGS) entry which is preliminary data.</text>
</comment>
<dbReference type="PANTHER" id="PTHR48063">
    <property type="entry name" value="LRR RECEPTOR-LIKE KINASE"/>
    <property type="match status" value="1"/>
</dbReference>
<keyword evidence="4" id="KW-0732">Signal</keyword>
<protein>
    <submittedName>
        <fullName evidence="11">Putative polygalacturonase</fullName>
        <ecNumber evidence="11">3.2.1.15</ecNumber>
    </submittedName>
</protein>
<reference evidence="12" key="1">
    <citation type="journal article" date="2018" name="Nat. Plants">
        <title>Whole-genome landscape of Medicago truncatula symbiotic genes.</title>
        <authorList>
            <person name="Pecrix Y."/>
            <person name="Staton S.E."/>
            <person name="Sallet E."/>
            <person name="Lelandais-Briere C."/>
            <person name="Moreau S."/>
            <person name="Carrere S."/>
            <person name="Blein T."/>
            <person name="Jardinaud M.F."/>
            <person name="Latrasse D."/>
            <person name="Zouine M."/>
            <person name="Zahm M."/>
            <person name="Kreplak J."/>
            <person name="Mayjonade B."/>
            <person name="Satge C."/>
            <person name="Perez M."/>
            <person name="Cauet S."/>
            <person name="Marande W."/>
            <person name="Chantry-Darmon C."/>
            <person name="Lopez-Roques C."/>
            <person name="Bouchez O."/>
            <person name="Berard A."/>
            <person name="Debelle F."/>
            <person name="Munos S."/>
            <person name="Bendahmane A."/>
            <person name="Berges H."/>
            <person name="Niebel A."/>
            <person name="Buitink J."/>
            <person name="Frugier F."/>
            <person name="Benhamed M."/>
            <person name="Crespi M."/>
            <person name="Gouzy J."/>
            <person name="Gamas P."/>
        </authorList>
    </citation>
    <scope>NUCLEOTIDE SEQUENCE [LARGE SCALE GENOMIC DNA]</scope>
    <source>
        <strain evidence="12">cv. Jemalong A17</strain>
    </source>
</reference>
<dbReference type="Gramene" id="rna34548">
    <property type="protein sequence ID" value="RHN50276.1"/>
    <property type="gene ID" value="gene34548"/>
</dbReference>
<keyword evidence="11" id="KW-0326">Glycosidase</keyword>
<dbReference type="EMBL" id="PSQE01000006">
    <property type="protein sequence ID" value="RHN50276.1"/>
    <property type="molecule type" value="Genomic_DNA"/>
</dbReference>
<keyword evidence="2" id="KW-0433">Leucine-rich repeat</keyword>
<dbReference type="GO" id="GO:0016020">
    <property type="term" value="C:membrane"/>
    <property type="evidence" value="ECO:0007669"/>
    <property type="project" value="UniProtKB-SubCell"/>
</dbReference>
<dbReference type="AlphaFoldDB" id="A0A396HAM2"/>
<keyword evidence="8" id="KW-0675">Receptor</keyword>
<proteinExistence type="predicted"/>
<dbReference type="Proteomes" id="UP000265566">
    <property type="component" value="Chromosome 6"/>
</dbReference>
<evidence type="ECO:0000256" key="4">
    <source>
        <dbReference type="ARBA" id="ARBA00022729"/>
    </source>
</evidence>
<dbReference type="PANTHER" id="PTHR48063:SF98">
    <property type="entry name" value="LRR RECEPTOR-LIKE SERINE_THREONINE-PROTEIN KINASE FLS2"/>
    <property type="match status" value="1"/>
</dbReference>